<dbReference type="PANTHER" id="PTHR43124">
    <property type="entry name" value="PURINE EFFLUX PUMP PBUE"/>
    <property type="match status" value="1"/>
</dbReference>
<keyword evidence="8" id="KW-1185">Reference proteome</keyword>
<dbReference type="SUPFAM" id="SSF103473">
    <property type="entry name" value="MFS general substrate transporter"/>
    <property type="match status" value="1"/>
</dbReference>
<feature type="transmembrane region" description="Helical" evidence="6">
    <location>
        <begin position="204"/>
        <end position="226"/>
    </location>
</feature>
<keyword evidence="2" id="KW-1003">Cell membrane</keyword>
<feature type="transmembrane region" description="Helical" evidence="6">
    <location>
        <begin position="331"/>
        <end position="350"/>
    </location>
</feature>
<dbReference type="GO" id="GO:0022857">
    <property type="term" value="F:transmembrane transporter activity"/>
    <property type="evidence" value="ECO:0007669"/>
    <property type="project" value="InterPro"/>
</dbReference>
<dbReference type="Proteomes" id="UP000265419">
    <property type="component" value="Unassembled WGS sequence"/>
</dbReference>
<dbReference type="Pfam" id="PF07690">
    <property type="entry name" value="MFS_1"/>
    <property type="match status" value="1"/>
</dbReference>
<evidence type="ECO:0000256" key="4">
    <source>
        <dbReference type="ARBA" id="ARBA00022989"/>
    </source>
</evidence>
<dbReference type="GO" id="GO:0005886">
    <property type="term" value="C:plasma membrane"/>
    <property type="evidence" value="ECO:0007669"/>
    <property type="project" value="UniProtKB-SubCell"/>
</dbReference>
<reference evidence="7 8" key="1">
    <citation type="submission" date="2018-07" db="EMBL/GenBank/DDBJ databases">
        <title>Arthrobacter sp. nov., isolated from raw cow's milk with high bacterial count.</title>
        <authorList>
            <person name="Hahne J."/>
            <person name="Isele D."/>
            <person name="Lipski A."/>
        </authorList>
    </citation>
    <scope>NUCLEOTIDE SEQUENCE [LARGE SCALE GENOMIC DNA]</scope>
    <source>
        <strain evidence="7 8">JZ R-35</strain>
    </source>
</reference>
<evidence type="ECO:0000313" key="7">
    <source>
        <dbReference type="EMBL" id="RII41268.1"/>
    </source>
</evidence>
<feature type="transmembrane region" description="Helical" evidence="6">
    <location>
        <begin position="103"/>
        <end position="124"/>
    </location>
</feature>
<dbReference type="PANTHER" id="PTHR43124:SF10">
    <property type="entry name" value="PURINE EFFLUX PUMP PBUE"/>
    <property type="match status" value="1"/>
</dbReference>
<dbReference type="RefSeq" id="WP_119425635.1">
    <property type="nucleotide sequence ID" value="NZ_QQXK01000031.1"/>
</dbReference>
<feature type="transmembrane region" description="Helical" evidence="6">
    <location>
        <begin position="272"/>
        <end position="291"/>
    </location>
</feature>
<comment type="subcellular location">
    <subcellularLocation>
        <location evidence="1">Cell membrane</location>
        <topology evidence="1">Multi-pass membrane protein</topology>
    </subcellularLocation>
</comment>
<dbReference type="InterPro" id="IPR011701">
    <property type="entry name" value="MFS"/>
</dbReference>
<dbReference type="AlphaFoldDB" id="A0A399J721"/>
<proteinExistence type="predicted"/>
<feature type="transmembrane region" description="Helical" evidence="6">
    <location>
        <begin position="15"/>
        <end position="34"/>
    </location>
</feature>
<organism evidence="7 8">
    <name type="scientific">Galactobacter valiniphilus</name>
    <dbReference type="NCBI Taxonomy" id="2676122"/>
    <lineage>
        <taxon>Bacteria</taxon>
        <taxon>Bacillati</taxon>
        <taxon>Actinomycetota</taxon>
        <taxon>Actinomycetes</taxon>
        <taxon>Micrococcales</taxon>
        <taxon>Micrococcaceae</taxon>
        <taxon>Galactobacter</taxon>
    </lineage>
</organism>
<evidence type="ECO:0000256" key="1">
    <source>
        <dbReference type="ARBA" id="ARBA00004651"/>
    </source>
</evidence>
<dbReference type="EMBL" id="QQXK01000031">
    <property type="protein sequence ID" value="RII41268.1"/>
    <property type="molecule type" value="Genomic_DNA"/>
</dbReference>
<dbReference type="InterPro" id="IPR050189">
    <property type="entry name" value="MFS_Efflux_Transporters"/>
</dbReference>
<evidence type="ECO:0000256" key="3">
    <source>
        <dbReference type="ARBA" id="ARBA00022692"/>
    </source>
</evidence>
<feature type="transmembrane region" description="Helical" evidence="6">
    <location>
        <begin position="246"/>
        <end position="265"/>
    </location>
</feature>
<dbReference type="Gene3D" id="1.20.1250.20">
    <property type="entry name" value="MFS general substrate transporter like domains"/>
    <property type="match status" value="1"/>
</dbReference>
<gene>
    <name evidence="7" type="ORF">DWB68_13450</name>
</gene>
<name>A0A399J721_9MICC</name>
<feature type="transmembrane region" description="Helical" evidence="6">
    <location>
        <begin position="356"/>
        <end position="377"/>
    </location>
</feature>
<keyword evidence="4 6" id="KW-1133">Transmembrane helix</keyword>
<protein>
    <submittedName>
        <fullName evidence="7">MFS transporter</fullName>
    </submittedName>
</protein>
<feature type="transmembrane region" description="Helical" evidence="6">
    <location>
        <begin position="46"/>
        <end position="71"/>
    </location>
</feature>
<feature type="transmembrane region" description="Helical" evidence="6">
    <location>
        <begin position="297"/>
        <end position="319"/>
    </location>
</feature>
<evidence type="ECO:0000256" key="6">
    <source>
        <dbReference type="SAM" id="Phobius"/>
    </source>
</evidence>
<keyword evidence="3 6" id="KW-0812">Transmembrane</keyword>
<feature type="transmembrane region" description="Helical" evidence="6">
    <location>
        <begin position="163"/>
        <end position="183"/>
    </location>
</feature>
<evidence type="ECO:0000313" key="8">
    <source>
        <dbReference type="Proteomes" id="UP000265419"/>
    </source>
</evidence>
<evidence type="ECO:0000256" key="2">
    <source>
        <dbReference type="ARBA" id="ARBA00022475"/>
    </source>
</evidence>
<feature type="transmembrane region" description="Helical" evidence="6">
    <location>
        <begin position="136"/>
        <end position="157"/>
    </location>
</feature>
<dbReference type="InterPro" id="IPR036259">
    <property type="entry name" value="MFS_trans_sf"/>
</dbReference>
<evidence type="ECO:0000256" key="5">
    <source>
        <dbReference type="ARBA" id="ARBA00023136"/>
    </source>
</evidence>
<comment type="caution">
    <text evidence="7">The sequence shown here is derived from an EMBL/GenBank/DDBJ whole genome shotgun (WGS) entry which is preliminary data.</text>
</comment>
<keyword evidence="5 6" id="KW-0472">Membrane</keyword>
<feature type="transmembrane region" description="Helical" evidence="6">
    <location>
        <begin position="78"/>
        <end position="97"/>
    </location>
</feature>
<sequence>MTTTARSGADLKFNLYIAAFSAVLYSVLLVAPIVTSQLMVQFSLDASSAGLLASVELGCFSLATLPAYLWLRRANIRTVTILCGSLVIAGNVLSALMPTYGLLLLMRGLTALAAGSITVIILSLSAKTSKPSRSYGIFIVAQLGMGAIILFLFPAIYAGKPVAAVYFTLAALGLLCLPAAWCVKGHELSAAANPVEAVAAGARRVLPFAAALIAVFGFYVALGGVWTFMAKIAETGGTSLGTASTTIGVATLFGVASSLVGTLVGEGSRAKYYVLGGYAAMAASMFLLFGAPGLVRFALSAILFKIAWSWLLPFLLAAVSRVGGAQVMNSTNLMIGSGLAVGPILAGAIIDATGGFSTMLIVSIAILAVSVACSVVVMRAPAAAAAPAAEPELAGAR</sequence>
<accession>A0A399J721</accession>